<dbReference type="InterPro" id="IPR011991">
    <property type="entry name" value="ArsR-like_HTH"/>
</dbReference>
<dbReference type="Proteomes" id="UP001329151">
    <property type="component" value="Chromosome"/>
</dbReference>
<dbReference type="CDD" id="cd08413">
    <property type="entry name" value="PBP2_CysB_like"/>
    <property type="match status" value="1"/>
</dbReference>
<evidence type="ECO:0000259" key="5">
    <source>
        <dbReference type="PROSITE" id="PS50931"/>
    </source>
</evidence>
<dbReference type="AlphaFoldDB" id="A0AA86M8Z9"/>
<evidence type="ECO:0000313" key="6">
    <source>
        <dbReference type="EMBL" id="BET26969.1"/>
    </source>
</evidence>
<dbReference type="InterPro" id="IPR036390">
    <property type="entry name" value="WH_DNA-bd_sf"/>
</dbReference>
<name>A0AA86M8Z9_9BURK</name>
<dbReference type="PRINTS" id="PR00039">
    <property type="entry name" value="HTHLYSR"/>
</dbReference>
<dbReference type="InterPro" id="IPR005119">
    <property type="entry name" value="LysR_subst-bd"/>
</dbReference>
<reference evidence="6 7" key="1">
    <citation type="submission" date="2023-10" db="EMBL/GenBank/DDBJ databases">
        <title>Complete Genome Sequence of Limnobacter thiooxidans CS-K2T, Isolated from freshwater lake sediments in Bavaria, Germany.</title>
        <authorList>
            <person name="Naruki M."/>
            <person name="Watanabe A."/>
            <person name="Warashina T."/>
            <person name="Morita T."/>
            <person name="Arakawa K."/>
        </authorList>
    </citation>
    <scope>NUCLEOTIDE SEQUENCE [LARGE SCALE GENOMIC DNA]</scope>
    <source>
        <strain evidence="6 7">CS-K2</strain>
    </source>
</reference>
<keyword evidence="2" id="KW-0805">Transcription regulation</keyword>
<keyword evidence="4" id="KW-0804">Transcription</keyword>
<proteinExistence type="inferred from homology"/>
<dbReference type="NCBIfam" id="NF009327">
    <property type="entry name" value="PRK12684.1"/>
    <property type="match status" value="1"/>
</dbReference>
<feature type="domain" description="HTH lysR-type" evidence="5">
    <location>
        <begin position="1"/>
        <end position="59"/>
    </location>
</feature>
<protein>
    <submittedName>
        <fullName evidence="6">CysB family HTH-type transcriptional regulator</fullName>
    </submittedName>
</protein>
<dbReference type="GO" id="GO:0000976">
    <property type="term" value="F:transcription cis-regulatory region binding"/>
    <property type="evidence" value="ECO:0007669"/>
    <property type="project" value="TreeGrafter"/>
</dbReference>
<dbReference type="EMBL" id="AP028947">
    <property type="protein sequence ID" value="BET26969.1"/>
    <property type="molecule type" value="Genomic_DNA"/>
</dbReference>
<keyword evidence="3" id="KW-0238">DNA-binding</keyword>
<dbReference type="InterPro" id="IPR036388">
    <property type="entry name" value="WH-like_DNA-bd_sf"/>
</dbReference>
<evidence type="ECO:0000256" key="1">
    <source>
        <dbReference type="ARBA" id="ARBA00009437"/>
    </source>
</evidence>
<dbReference type="GO" id="GO:0003700">
    <property type="term" value="F:DNA-binding transcription factor activity"/>
    <property type="evidence" value="ECO:0007669"/>
    <property type="project" value="InterPro"/>
</dbReference>
<dbReference type="InterPro" id="IPR037423">
    <property type="entry name" value="CysB_PBP2"/>
</dbReference>
<dbReference type="CDD" id="cd00090">
    <property type="entry name" value="HTH_ARSR"/>
    <property type="match status" value="1"/>
</dbReference>
<accession>A0AA86M8Z9</accession>
<dbReference type="Pfam" id="PF00126">
    <property type="entry name" value="HTH_1"/>
    <property type="match status" value="1"/>
</dbReference>
<sequence length="309" mass="34509">MNFQQLRIIRETVRQGYNLTEVANSLYTSQPGVSKHIRDLEEELGVELFIRKGKRLMGLTDPGKELLVLVERMLLDAKNIKNLAEQYSSRDVGQLTVVTTHTQARYSLPSVVSAFKQLFPKVHLRMHQGSPKEITQMLLDGQADIGIATEVLGNVDELVSFPHYQWKHQVVVQQGHPLLRLAEPTLHDIAEYPIVTYQEGFTGRIKIDETFRKLGLTLDVAISALDADVIKTYVELGLGVGIIASMAYNPVKDTGLAVLNVDSDLPLNTTSIAIRKGHYLRSFAYKFIELCNADLTEVRLLAALNDSVA</sequence>
<dbReference type="KEGG" id="lto:RGQ30_24700"/>
<evidence type="ECO:0000256" key="3">
    <source>
        <dbReference type="ARBA" id="ARBA00023125"/>
    </source>
</evidence>
<gene>
    <name evidence="6" type="ORF">RGQ30_24700</name>
</gene>
<dbReference type="PANTHER" id="PTHR30126:SF6">
    <property type="entry name" value="HTH-TYPE TRANSCRIPTIONAL REGULATOR CYSB-RELATED"/>
    <property type="match status" value="1"/>
</dbReference>
<evidence type="ECO:0000313" key="7">
    <source>
        <dbReference type="Proteomes" id="UP001329151"/>
    </source>
</evidence>
<dbReference type="Gene3D" id="1.10.10.10">
    <property type="entry name" value="Winged helix-like DNA-binding domain superfamily/Winged helix DNA-binding domain"/>
    <property type="match status" value="1"/>
</dbReference>
<dbReference type="GO" id="GO:0019344">
    <property type="term" value="P:cysteine biosynthetic process"/>
    <property type="evidence" value="ECO:0007669"/>
    <property type="project" value="TreeGrafter"/>
</dbReference>
<dbReference type="SUPFAM" id="SSF53850">
    <property type="entry name" value="Periplasmic binding protein-like II"/>
    <property type="match status" value="1"/>
</dbReference>
<dbReference type="InterPro" id="IPR000847">
    <property type="entry name" value="LysR_HTH_N"/>
</dbReference>
<evidence type="ECO:0000256" key="4">
    <source>
        <dbReference type="ARBA" id="ARBA00023163"/>
    </source>
</evidence>
<dbReference type="Pfam" id="PF03466">
    <property type="entry name" value="LysR_substrate"/>
    <property type="match status" value="1"/>
</dbReference>
<dbReference type="SUPFAM" id="SSF46785">
    <property type="entry name" value="Winged helix' DNA-binding domain"/>
    <property type="match status" value="1"/>
</dbReference>
<dbReference type="PANTHER" id="PTHR30126">
    <property type="entry name" value="HTH-TYPE TRANSCRIPTIONAL REGULATOR"/>
    <property type="match status" value="1"/>
</dbReference>
<evidence type="ECO:0000256" key="2">
    <source>
        <dbReference type="ARBA" id="ARBA00023015"/>
    </source>
</evidence>
<dbReference type="Gene3D" id="3.40.190.10">
    <property type="entry name" value="Periplasmic binding protein-like II"/>
    <property type="match status" value="2"/>
</dbReference>
<keyword evidence="7" id="KW-1185">Reference proteome</keyword>
<dbReference type="PROSITE" id="PS50931">
    <property type="entry name" value="HTH_LYSR"/>
    <property type="match status" value="1"/>
</dbReference>
<dbReference type="RefSeq" id="WP_130557906.1">
    <property type="nucleotide sequence ID" value="NZ_AP028947.1"/>
</dbReference>
<comment type="similarity">
    <text evidence="1">Belongs to the LysR transcriptional regulatory family.</text>
</comment>
<organism evidence="6 7">
    <name type="scientific">Limnobacter thiooxidans</name>
    <dbReference type="NCBI Taxonomy" id="131080"/>
    <lineage>
        <taxon>Bacteria</taxon>
        <taxon>Pseudomonadati</taxon>
        <taxon>Pseudomonadota</taxon>
        <taxon>Betaproteobacteria</taxon>
        <taxon>Burkholderiales</taxon>
        <taxon>Burkholderiaceae</taxon>
        <taxon>Limnobacter</taxon>
    </lineage>
</organism>